<keyword evidence="1" id="KW-0472">Membrane</keyword>
<proteinExistence type="predicted"/>
<organism evidence="2 3">
    <name type="scientific">Candidatus Methanomassiliicoccus intestinalis</name>
    <dbReference type="NCBI Taxonomy" id="1406512"/>
    <lineage>
        <taxon>Archaea</taxon>
        <taxon>Methanobacteriati</taxon>
        <taxon>Thermoplasmatota</taxon>
        <taxon>Thermoplasmata</taxon>
        <taxon>Methanomassiliicoccales</taxon>
        <taxon>Methanomassiliicoccaceae</taxon>
        <taxon>Methanomassiliicoccus</taxon>
    </lineage>
</organism>
<keyword evidence="1" id="KW-1133">Transmembrane helix</keyword>
<sequence length="310" mass="35898">MSKRIFFVIISLILASIIVCTLGIGYMQKWDVEYMAVTASIIAAMATVIYSAFVYLQIESSNRTLEIMSNQLSREARPILINTLGDLTARIKPDQKLSIYHEIKSSGDLYRLLIQIYVLNAGRSEALNVITLTNVDIKQVSPTIEEMDVKFMINDDGIKSAERFDHLFDYEELMLKDQTDRKFIELDISKLYEDCYGLKNGLENNECLYNEYVINFRITQYYKNIIDQWYKTTFTFHHNFRLKDMSANFEDDCMRVDNPINNTTISNLDEVINCLESESNDPQNGEKAKTILMSLKYNSCADRQSMNVKE</sequence>
<accession>A0A8J8PEY9</accession>
<evidence type="ECO:0000256" key="1">
    <source>
        <dbReference type="SAM" id="Phobius"/>
    </source>
</evidence>
<evidence type="ECO:0000313" key="3">
    <source>
        <dbReference type="Proteomes" id="UP000752814"/>
    </source>
</evidence>
<evidence type="ECO:0000313" key="2">
    <source>
        <dbReference type="EMBL" id="TQS81382.1"/>
    </source>
</evidence>
<reference evidence="2" key="1">
    <citation type="submission" date="2016-03" db="EMBL/GenBank/DDBJ databases">
        <authorList>
            <person name="Borrel G."/>
            <person name="Mccann A."/>
            <person name="O'Toole P.W."/>
        </authorList>
    </citation>
    <scope>NUCLEOTIDE SEQUENCE</scope>
    <source>
        <strain evidence="2">183</strain>
    </source>
</reference>
<dbReference type="RefSeq" id="WP_400256457.1">
    <property type="nucleotide sequence ID" value="NZ_CAYAYE010000027.1"/>
</dbReference>
<feature type="transmembrane region" description="Helical" evidence="1">
    <location>
        <begin position="34"/>
        <end position="56"/>
    </location>
</feature>
<feature type="transmembrane region" description="Helical" evidence="1">
    <location>
        <begin position="5"/>
        <end position="28"/>
    </location>
</feature>
<name>A0A8J8PEY9_9ARCH</name>
<dbReference type="Proteomes" id="UP000752814">
    <property type="component" value="Unassembled WGS sequence"/>
</dbReference>
<dbReference type="EMBL" id="LVVT01000023">
    <property type="protein sequence ID" value="TQS81382.1"/>
    <property type="molecule type" value="Genomic_DNA"/>
</dbReference>
<comment type="caution">
    <text evidence="2">The sequence shown here is derived from an EMBL/GenBank/DDBJ whole genome shotgun (WGS) entry which is preliminary data.</text>
</comment>
<gene>
    <name evidence="2" type="ORF">A3207_08510</name>
</gene>
<dbReference type="AlphaFoldDB" id="A0A8J8PEY9"/>
<keyword evidence="1" id="KW-0812">Transmembrane</keyword>
<protein>
    <submittedName>
        <fullName evidence="2">Uncharacterized protein</fullName>
    </submittedName>
</protein>